<dbReference type="RefSeq" id="WP_248827227.1">
    <property type="nucleotide sequence ID" value="NZ_JALKFT010000147.1"/>
</dbReference>
<gene>
    <name evidence="3" type="ORF">MXD59_26145</name>
</gene>
<dbReference type="SUPFAM" id="SSF53901">
    <property type="entry name" value="Thiolase-like"/>
    <property type="match status" value="1"/>
</dbReference>
<evidence type="ECO:0000256" key="1">
    <source>
        <dbReference type="ARBA" id="ARBA00022679"/>
    </source>
</evidence>
<feature type="domain" description="Beta-ketoacyl synthase-like N-terminal" evidence="2">
    <location>
        <begin position="1"/>
        <end position="78"/>
    </location>
</feature>
<feature type="non-terminal residue" evidence="3">
    <location>
        <position position="78"/>
    </location>
</feature>
<dbReference type="PANTHER" id="PTHR43775">
    <property type="entry name" value="FATTY ACID SYNTHASE"/>
    <property type="match status" value="1"/>
</dbReference>
<dbReference type="EMBL" id="JALKFT010000147">
    <property type="protein sequence ID" value="MCK9879190.1"/>
    <property type="molecule type" value="Genomic_DNA"/>
</dbReference>
<dbReference type="Proteomes" id="UP001201873">
    <property type="component" value="Unassembled WGS sequence"/>
</dbReference>
<dbReference type="Gene3D" id="3.40.47.10">
    <property type="match status" value="1"/>
</dbReference>
<reference evidence="3 4" key="1">
    <citation type="submission" date="2022-04" db="EMBL/GenBank/DDBJ databases">
        <title>Genome diversity in the genus Frankia.</title>
        <authorList>
            <person name="Carlos-Shanley C."/>
            <person name="Hahn D."/>
        </authorList>
    </citation>
    <scope>NUCLEOTIDE SEQUENCE [LARGE SCALE GENOMIC DNA]</scope>
    <source>
        <strain evidence="3 4">Ag45/Mut15</strain>
    </source>
</reference>
<accession>A0ABT0K5X4</accession>
<keyword evidence="1" id="KW-0808">Transferase</keyword>
<name>A0ABT0K5X4_9ACTN</name>
<proteinExistence type="predicted"/>
<dbReference type="InterPro" id="IPR050091">
    <property type="entry name" value="PKS_NRPS_Biosynth_Enz"/>
</dbReference>
<protein>
    <recommendedName>
        <fullName evidence="2">Beta-ketoacyl synthase-like N-terminal domain-containing protein</fullName>
    </recommendedName>
</protein>
<feature type="non-terminal residue" evidence="3">
    <location>
        <position position="1"/>
    </location>
</feature>
<evidence type="ECO:0000313" key="4">
    <source>
        <dbReference type="Proteomes" id="UP001201873"/>
    </source>
</evidence>
<dbReference type="InterPro" id="IPR016039">
    <property type="entry name" value="Thiolase-like"/>
</dbReference>
<evidence type="ECO:0000259" key="2">
    <source>
        <dbReference type="Pfam" id="PF00109"/>
    </source>
</evidence>
<dbReference type="Pfam" id="PF00109">
    <property type="entry name" value="ketoacyl-synt"/>
    <property type="match status" value="1"/>
</dbReference>
<keyword evidence="4" id="KW-1185">Reference proteome</keyword>
<dbReference type="PANTHER" id="PTHR43775:SF51">
    <property type="entry name" value="INACTIVE PHENOLPHTHIOCEROL SYNTHESIS POLYKETIDE SYNTHASE TYPE I PKS1-RELATED"/>
    <property type="match status" value="1"/>
</dbReference>
<dbReference type="InterPro" id="IPR014030">
    <property type="entry name" value="Ketoacyl_synth_N"/>
</dbReference>
<evidence type="ECO:0000313" key="3">
    <source>
        <dbReference type="EMBL" id="MCK9879190.1"/>
    </source>
</evidence>
<sequence length="78" mass="8011">EALEHAHLDPDTLRGTPTGVFSGLMHHDYASRLPAGPSDLEGYVGTGNSGSVTSGRVSYVFGFEGPAVTVDTACSSSL</sequence>
<comment type="caution">
    <text evidence="3">The sequence shown here is derived from an EMBL/GenBank/DDBJ whole genome shotgun (WGS) entry which is preliminary data.</text>
</comment>
<organism evidence="3 4">
    <name type="scientific">Frankia umida</name>
    <dbReference type="NCBI Taxonomy" id="573489"/>
    <lineage>
        <taxon>Bacteria</taxon>
        <taxon>Bacillati</taxon>
        <taxon>Actinomycetota</taxon>
        <taxon>Actinomycetes</taxon>
        <taxon>Frankiales</taxon>
        <taxon>Frankiaceae</taxon>
        <taxon>Frankia</taxon>
    </lineage>
</organism>